<dbReference type="InterPro" id="IPR003593">
    <property type="entry name" value="AAA+_ATPase"/>
</dbReference>
<gene>
    <name evidence="7" type="ORF">AVDCRST_MAG19-1348</name>
</gene>
<feature type="compositionally biased region" description="Basic and acidic residues" evidence="5">
    <location>
        <begin position="304"/>
        <end position="333"/>
    </location>
</feature>
<dbReference type="SUPFAM" id="SSF52540">
    <property type="entry name" value="P-loop containing nucleoside triphosphate hydrolases"/>
    <property type="match status" value="1"/>
</dbReference>
<accession>A0A6J4UR52</accession>
<dbReference type="GO" id="GO:0005524">
    <property type="term" value="F:ATP binding"/>
    <property type="evidence" value="ECO:0007669"/>
    <property type="project" value="UniProtKB-KW"/>
</dbReference>
<name>A0A6J4UR52_9BACT</name>
<proteinExistence type="inferred from homology"/>
<dbReference type="GO" id="GO:0016887">
    <property type="term" value="F:ATP hydrolysis activity"/>
    <property type="evidence" value="ECO:0007669"/>
    <property type="project" value="InterPro"/>
</dbReference>
<feature type="domain" description="ABC transporter" evidence="6">
    <location>
        <begin position="11"/>
        <end position="238"/>
    </location>
</feature>
<evidence type="ECO:0000259" key="6">
    <source>
        <dbReference type="PROSITE" id="PS50893"/>
    </source>
</evidence>
<dbReference type="SMART" id="SM00382">
    <property type="entry name" value="AAA"/>
    <property type="match status" value="1"/>
</dbReference>
<dbReference type="CDD" id="cd03230">
    <property type="entry name" value="ABC_DR_subfamily_A"/>
    <property type="match status" value="1"/>
</dbReference>
<keyword evidence="4 7" id="KW-0067">ATP-binding</keyword>
<dbReference type="InterPro" id="IPR027417">
    <property type="entry name" value="P-loop_NTPase"/>
</dbReference>
<dbReference type="EMBL" id="CADCWL010000058">
    <property type="protein sequence ID" value="CAA9557477.1"/>
    <property type="molecule type" value="Genomic_DNA"/>
</dbReference>
<evidence type="ECO:0000256" key="4">
    <source>
        <dbReference type="ARBA" id="ARBA00022840"/>
    </source>
</evidence>
<reference evidence="7" key="1">
    <citation type="submission" date="2020-02" db="EMBL/GenBank/DDBJ databases">
        <authorList>
            <person name="Meier V. D."/>
        </authorList>
    </citation>
    <scope>NUCLEOTIDE SEQUENCE</scope>
    <source>
        <strain evidence="7">AVDCRST_MAG19</strain>
    </source>
</reference>
<dbReference type="AlphaFoldDB" id="A0A6J4UR52"/>
<dbReference type="Gene3D" id="3.40.50.300">
    <property type="entry name" value="P-loop containing nucleotide triphosphate hydrolases"/>
    <property type="match status" value="1"/>
</dbReference>
<organism evidence="7">
    <name type="scientific">uncultured Thermomicrobiales bacterium</name>
    <dbReference type="NCBI Taxonomy" id="1645740"/>
    <lineage>
        <taxon>Bacteria</taxon>
        <taxon>Pseudomonadati</taxon>
        <taxon>Thermomicrobiota</taxon>
        <taxon>Thermomicrobia</taxon>
        <taxon>Thermomicrobiales</taxon>
        <taxon>environmental samples</taxon>
    </lineage>
</organism>
<keyword evidence="2" id="KW-0813">Transport</keyword>
<keyword evidence="3" id="KW-0547">Nucleotide-binding</keyword>
<evidence type="ECO:0000256" key="2">
    <source>
        <dbReference type="ARBA" id="ARBA00022448"/>
    </source>
</evidence>
<feature type="region of interest" description="Disordered" evidence="5">
    <location>
        <begin position="301"/>
        <end position="333"/>
    </location>
</feature>
<protein>
    <submittedName>
        <fullName evidence="7">Efflux ABC transporter, ATP-binding protein</fullName>
    </submittedName>
</protein>
<evidence type="ECO:0000256" key="3">
    <source>
        <dbReference type="ARBA" id="ARBA00022741"/>
    </source>
</evidence>
<dbReference type="PANTHER" id="PTHR43335:SF4">
    <property type="entry name" value="ABC TRANSPORTER, ATP-BINDING PROTEIN"/>
    <property type="match status" value="1"/>
</dbReference>
<dbReference type="InterPro" id="IPR003439">
    <property type="entry name" value="ABC_transporter-like_ATP-bd"/>
</dbReference>
<evidence type="ECO:0000313" key="7">
    <source>
        <dbReference type="EMBL" id="CAA9557477.1"/>
    </source>
</evidence>
<dbReference type="Pfam" id="PF00005">
    <property type="entry name" value="ABC_tran"/>
    <property type="match status" value="1"/>
</dbReference>
<evidence type="ECO:0000256" key="1">
    <source>
        <dbReference type="ARBA" id="ARBA00005417"/>
    </source>
</evidence>
<comment type="similarity">
    <text evidence="1">Belongs to the ABC transporter superfamily.</text>
</comment>
<dbReference type="PANTHER" id="PTHR43335">
    <property type="entry name" value="ABC TRANSPORTER, ATP-BINDING PROTEIN"/>
    <property type="match status" value="1"/>
</dbReference>
<sequence>MSDSHPIDAAIVTSGLSKRYGEVEALSRLDLAVPRGAIYGFLGPNGAGKTTTIRLLMGFVKPSAGWATVLGHDAWRDGVAARRELGFLVAPDALYTDMTGLAQLDYAASLSGRPPLLRGALLDALELSEAALGRRLGTYSKGMRQKLALTAAIQHDPALLILDEPTDGLDPLIQRAFEQVLRERRDLGRTVFMSSHDLAEVERTCERVAVVRGGRLIAEETIVGLKRRQRRSAEVVFRGAVPEGLGRVPRVATVGHRGDRVELSIDGDVAPLLRFLAGEDVVDLLLPPPRLEDIFMGFYGDGTDGERDQDGPADDGQHLTERVSEGVELVGRR</sequence>
<dbReference type="PROSITE" id="PS50893">
    <property type="entry name" value="ABC_TRANSPORTER_2"/>
    <property type="match status" value="1"/>
</dbReference>
<evidence type="ECO:0000256" key="5">
    <source>
        <dbReference type="SAM" id="MobiDB-lite"/>
    </source>
</evidence>